<dbReference type="InterPro" id="IPR051198">
    <property type="entry name" value="BchE-like"/>
</dbReference>
<keyword evidence="9" id="KW-1185">Reference proteome</keyword>
<dbReference type="AlphaFoldDB" id="A0A6N7XKY9"/>
<comment type="cofactor">
    <cofactor evidence="1">
        <name>[4Fe-4S] cluster</name>
        <dbReference type="ChEBI" id="CHEBI:49883"/>
    </cofactor>
</comment>
<dbReference type="GO" id="GO:0005829">
    <property type="term" value="C:cytosol"/>
    <property type="evidence" value="ECO:0007669"/>
    <property type="project" value="TreeGrafter"/>
</dbReference>
<dbReference type="InterPro" id="IPR058240">
    <property type="entry name" value="rSAM_sf"/>
</dbReference>
<keyword evidence="4" id="KW-0408">Iron</keyword>
<dbReference type="Gene3D" id="3.40.50.280">
    <property type="entry name" value="Cobalamin-binding domain"/>
    <property type="match status" value="1"/>
</dbReference>
<dbReference type="EMBL" id="VUNQ01000014">
    <property type="protein sequence ID" value="MSU01452.1"/>
    <property type="molecule type" value="Genomic_DNA"/>
</dbReference>
<dbReference type="Pfam" id="PF04055">
    <property type="entry name" value="Radical_SAM"/>
    <property type="match status" value="1"/>
</dbReference>
<dbReference type="SFLD" id="SFLDS00029">
    <property type="entry name" value="Radical_SAM"/>
    <property type="match status" value="1"/>
</dbReference>
<dbReference type="Pfam" id="PF02310">
    <property type="entry name" value="B12-binding"/>
    <property type="match status" value="1"/>
</dbReference>
<evidence type="ECO:0000256" key="1">
    <source>
        <dbReference type="ARBA" id="ARBA00001966"/>
    </source>
</evidence>
<dbReference type="Pfam" id="PF13311">
    <property type="entry name" value="DUF4080"/>
    <property type="match status" value="1"/>
</dbReference>
<evidence type="ECO:0000259" key="7">
    <source>
        <dbReference type="PROSITE" id="PS51918"/>
    </source>
</evidence>
<keyword evidence="5" id="KW-0411">Iron-sulfur</keyword>
<comment type="caution">
    <text evidence="8">The sequence shown here is derived from an EMBL/GenBank/DDBJ whole genome shotgun (WGS) entry which is preliminary data.</text>
</comment>
<evidence type="ECO:0000256" key="2">
    <source>
        <dbReference type="ARBA" id="ARBA00022691"/>
    </source>
</evidence>
<dbReference type="SMART" id="SM00729">
    <property type="entry name" value="Elp3"/>
    <property type="match status" value="1"/>
</dbReference>
<dbReference type="PROSITE" id="PS51918">
    <property type="entry name" value="RADICAL_SAM"/>
    <property type="match status" value="1"/>
</dbReference>
<dbReference type="SFLD" id="SFLDG01082">
    <property type="entry name" value="B12-binding_domain_containing"/>
    <property type="match status" value="1"/>
</dbReference>
<dbReference type="GO" id="GO:0031419">
    <property type="term" value="F:cobalamin binding"/>
    <property type="evidence" value="ECO:0007669"/>
    <property type="project" value="InterPro"/>
</dbReference>
<dbReference type="InterPro" id="IPR025288">
    <property type="entry name" value="DUF4080"/>
</dbReference>
<sequence>MKIILTTLNSKFIHSCLSIRYLKEYIRDLIPIEIKEYTINQNTDFIASDIFKENPDIIGFSTYIWNLTETLEICEILKIVKPEIKIILGGPEVSFDGENILKDNSFIDFIVYGEGEETFKELVETLIKNGEKFDNIKGLIYRNNNGVVINSPRPLIKDLNAIPSPYKNIGNEFRNKIVYFESSRGCPFGCEFCLSSTIKGVRYFSIDRVKEELGILIDANVKQVKFVDRTFNANKKYAMEIMNFIIDKNPKGINFHFEVTAHLLDREMLDFLSNVDEGLFQFEVGVQSTNLDTIEAVGRITDFEKLRKITKEIKSYKNIHQHLDLIAGLPYEGYDSFRKSFNDVYEIKPEKIQLGFLKLLKGSGLRRDEEKYGFKYLDIPPYEILENDFIKYGEIIKLKVIEDLVEKYYNEGYFEHSLQYIINNHYISPFDFYEDFSLFWEDKEYHKVSNSRIKLYEVLMEFYKTRNYSNVLNFNELLRFDFIQNNKGAQVPKNIESLGRNVEQRIIHEILKDQGIIENYLDEYKYLPTKRVIKEVSIEGFKENIFKIIENGHNPIDDNEEIYILFIYQNGVINRCKTYDITYIIKELI</sequence>
<evidence type="ECO:0000259" key="6">
    <source>
        <dbReference type="PROSITE" id="PS51332"/>
    </source>
</evidence>
<dbReference type="InterPro" id="IPR036724">
    <property type="entry name" value="Cobalamin-bd_sf"/>
</dbReference>
<dbReference type="CDD" id="cd01335">
    <property type="entry name" value="Radical_SAM"/>
    <property type="match status" value="1"/>
</dbReference>
<dbReference type="Proteomes" id="UP000469523">
    <property type="component" value="Unassembled WGS sequence"/>
</dbReference>
<dbReference type="SUPFAM" id="SSF102114">
    <property type="entry name" value="Radical SAM enzymes"/>
    <property type="match status" value="1"/>
</dbReference>
<dbReference type="SFLD" id="SFLDG01123">
    <property type="entry name" value="methyltransferase_(Class_B)"/>
    <property type="match status" value="1"/>
</dbReference>
<evidence type="ECO:0000256" key="5">
    <source>
        <dbReference type="ARBA" id="ARBA00023014"/>
    </source>
</evidence>
<feature type="domain" description="B12-binding" evidence="6">
    <location>
        <begin position="1"/>
        <end position="133"/>
    </location>
</feature>
<dbReference type="RefSeq" id="WP_154439865.1">
    <property type="nucleotide sequence ID" value="NZ_VUNQ01000014.1"/>
</dbReference>
<organism evidence="8 9">
    <name type="scientific">Tissierella pigra</name>
    <dbReference type="NCBI Taxonomy" id="2607614"/>
    <lineage>
        <taxon>Bacteria</taxon>
        <taxon>Bacillati</taxon>
        <taxon>Bacillota</taxon>
        <taxon>Tissierellia</taxon>
        <taxon>Tissierellales</taxon>
        <taxon>Tissierellaceae</taxon>
        <taxon>Tissierella</taxon>
    </lineage>
</organism>
<dbReference type="PROSITE" id="PS51332">
    <property type="entry name" value="B12_BINDING"/>
    <property type="match status" value="1"/>
</dbReference>
<dbReference type="GO" id="GO:0051539">
    <property type="term" value="F:4 iron, 4 sulfur cluster binding"/>
    <property type="evidence" value="ECO:0007669"/>
    <property type="project" value="UniProtKB-KW"/>
</dbReference>
<dbReference type="InterPro" id="IPR023404">
    <property type="entry name" value="rSAM_horseshoe"/>
</dbReference>
<dbReference type="InterPro" id="IPR006158">
    <property type="entry name" value="Cobalamin-bd"/>
</dbReference>
<dbReference type="GO" id="GO:0003824">
    <property type="term" value="F:catalytic activity"/>
    <property type="evidence" value="ECO:0007669"/>
    <property type="project" value="InterPro"/>
</dbReference>
<protein>
    <submittedName>
        <fullName evidence="8">DUF4080 domain-containing protein</fullName>
    </submittedName>
</protein>
<dbReference type="SUPFAM" id="SSF52242">
    <property type="entry name" value="Cobalamin (vitamin B12)-binding domain"/>
    <property type="match status" value="1"/>
</dbReference>
<evidence type="ECO:0000256" key="4">
    <source>
        <dbReference type="ARBA" id="ARBA00023004"/>
    </source>
</evidence>
<gene>
    <name evidence="8" type="ORF">FYJ83_08235</name>
</gene>
<name>A0A6N7XKY9_9FIRM</name>
<dbReference type="InterPro" id="IPR006638">
    <property type="entry name" value="Elp3/MiaA/NifB-like_rSAM"/>
</dbReference>
<keyword evidence="2" id="KW-0949">S-adenosyl-L-methionine</keyword>
<dbReference type="PANTHER" id="PTHR43409">
    <property type="entry name" value="ANAEROBIC MAGNESIUM-PROTOPORPHYRIN IX MONOMETHYL ESTER CYCLASE-RELATED"/>
    <property type="match status" value="1"/>
</dbReference>
<dbReference type="InterPro" id="IPR034466">
    <property type="entry name" value="Methyltransferase_Class_B"/>
</dbReference>
<evidence type="ECO:0000256" key="3">
    <source>
        <dbReference type="ARBA" id="ARBA00022723"/>
    </source>
</evidence>
<dbReference type="GO" id="GO:0046872">
    <property type="term" value="F:metal ion binding"/>
    <property type="evidence" value="ECO:0007669"/>
    <property type="project" value="UniProtKB-KW"/>
</dbReference>
<keyword evidence="3" id="KW-0479">Metal-binding</keyword>
<dbReference type="Gene3D" id="3.80.30.20">
    <property type="entry name" value="tm_1862 like domain"/>
    <property type="match status" value="1"/>
</dbReference>
<dbReference type="CDD" id="cd02068">
    <property type="entry name" value="radical_SAM_B12_BD"/>
    <property type="match status" value="1"/>
</dbReference>
<dbReference type="InterPro" id="IPR007197">
    <property type="entry name" value="rSAM"/>
</dbReference>
<evidence type="ECO:0000313" key="8">
    <source>
        <dbReference type="EMBL" id="MSU01452.1"/>
    </source>
</evidence>
<evidence type="ECO:0000313" key="9">
    <source>
        <dbReference type="Proteomes" id="UP000469523"/>
    </source>
</evidence>
<proteinExistence type="predicted"/>
<dbReference type="PANTHER" id="PTHR43409:SF16">
    <property type="entry name" value="SLR0320 PROTEIN"/>
    <property type="match status" value="1"/>
</dbReference>
<reference evidence="8 9" key="1">
    <citation type="submission" date="2019-09" db="EMBL/GenBank/DDBJ databases">
        <title>In-depth cultivation of the pig gut microbiome towards novel bacterial diversity and tailored functional studies.</title>
        <authorList>
            <person name="Wylensek D."/>
            <person name="Hitch T.C.A."/>
            <person name="Clavel T."/>
        </authorList>
    </citation>
    <scope>NUCLEOTIDE SEQUENCE [LARGE SCALE GENOMIC DNA]</scope>
    <source>
        <strain evidence="8 9">WCA3-693-APC-4?</strain>
    </source>
</reference>
<accession>A0A6N7XKY9</accession>
<feature type="domain" description="Radical SAM core" evidence="7">
    <location>
        <begin position="172"/>
        <end position="402"/>
    </location>
</feature>